<evidence type="ECO:0000256" key="1">
    <source>
        <dbReference type="SAM" id="MobiDB-lite"/>
    </source>
</evidence>
<reference evidence="2" key="1">
    <citation type="journal article" date="2015" name="Proc. Natl. Acad. Sci. U.S.A.">
        <title>Networks of energetic and metabolic interactions define dynamics in microbial communities.</title>
        <authorList>
            <person name="Embree M."/>
            <person name="Liu J.K."/>
            <person name="Al-Bassam M.M."/>
            <person name="Zengler K."/>
        </authorList>
    </citation>
    <scope>NUCLEOTIDE SEQUENCE</scope>
</reference>
<evidence type="ECO:0000313" key="2">
    <source>
        <dbReference type="EMBL" id="KUG24858.1"/>
    </source>
</evidence>
<sequence length="50" mass="5627">MSSEIENQVQRIKYKVQSLNAKAGHRVSQSTHKVARRKQGQSSKDKVAFG</sequence>
<gene>
    <name evidence="2" type="ORF">ASZ90_005331</name>
</gene>
<accession>A0A0W8FVI8</accession>
<dbReference type="AlphaFoldDB" id="A0A0W8FVI8"/>
<comment type="caution">
    <text evidence="2">The sequence shown here is derived from an EMBL/GenBank/DDBJ whole genome shotgun (WGS) entry which is preliminary data.</text>
</comment>
<name>A0A0W8FVI8_9ZZZZ</name>
<protein>
    <submittedName>
        <fullName evidence="2">Uncharacterized protein</fullName>
    </submittedName>
</protein>
<feature type="region of interest" description="Disordered" evidence="1">
    <location>
        <begin position="16"/>
        <end position="50"/>
    </location>
</feature>
<dbReference type="EMBL" id="LNQE01000809">
    <property type="protein sequence ID" value="KUG24858.1"/>
    <property type="molecule type" value="Genomic_DNA"/>
</dbReference>
<organism evidence="2">
    <name type="scientific">hydrocarbon metagenome</name>
    <dbReference type="NCBI Taxonomy" id="938273"/>
    <lineage>
        <taxon>unclassified sequences</taxon>
        <taxon>metagenomes</taxon>
        <taxon>ecological metagenomes</taxon>
    </lineage>
</organism>
<proteinExistence type="predicted"/>